<dbReference type="SUPFAM" id="SSF140860">
    <property type="entry name" value="Pseudo ankyrin repeat-like"/>
    <property type="match status" value="1"/>
</dbReference>
<dbReference type="Gene3D" id="1.25.40.20">
    <property type="entry name" value="Ankyrin repeat-containing domain"/>
    <property type="match status" value="5"/>
</dbReference>
<evidence type="ECO:0000313" key="5">
    <source>
        <dbReference type="Proteomes" id="UP000678393"/>
    </source>
</evidence>
<dbReference type="OrthoDB" id="6094629at2759"/>
<dbReference type="SUPFAM" id="SSF48403">
    <property type="entry name" value="Ankyrin repeat"/>
    <property type="match status" value="2"/>
</dbReference>
<proteinExistence type="predicted"/>
<protein>
    <submittedName>
        <fullName evidence="4">Uncharacterized protein</fullName>
    </submittedName>
</protein>
<evidence type="ECO:0000313" key="4">
    <source>
        <dbReference type="EMBL" id="CAG5123491.1"/>
    </source>
</evidence>
<dbReference type="Proteomes" id="UP000678393">
    <property type="component" value="Unassembled WGS sequence"/>
</dbReference>
<dbReference type="PROSITE" id="PS50088">
    <property type="entry name" value="ANK_REPEAT"/>
    <property type="match status" value="5"/>
</dbReference>
<comment type="caution">
    <text evidence="4">The sequence shown here is derived from an EMBL/GenBank/DDBJ whole genome shotgun (WGS) entry which is preliminary data.</text>
</comment>
<keyword evidence="5" id="KW-1185">Reference proteome</keyword>
<keyword evidence="2 3" id="KW-0040">ANK repeat</keyword>
<dbReference type="Pfam" id="PF12796">
    <property type="entry name" value="Ank_2"/>
    <property type="match status" value="4"/>
</dbReference>
<evidence type="ECO:0000256" key="3">
    <source>
        <dbReference type="PROSITE-ProRule" id="PRU00023"/>
    </source>
</evidence>
<dbReference type="InterPro" id="IPR036770">
    <property type="entry name" value="Ankyrin_rpt-contain_sf"/>
</dbReference>
<organism evidence="4 5">
    <name type="scientific">Candidula unifasciata</name>
    <dbReference type="NCBI Taxonomy" id="100452"/>
    <lineage>
        <taxon>Eukaryota</taxon>
        <taxon>Metazoa</taxon>
        <taxon>Spiralia</taxon>
        <taxon>Lophotrochozoa</taxon>
        <taxon>Mollusca</taxon>
        <taxon>Gastropoda</taxon>
        <taxon>Heterobranchia</taxon>
        <taxon>Euthyneura</taxon>
        <taxon>Panpulmonata</taxon>
        <taxon>Eupulmonata</taxon>
        <taxon>Stylommatophora</taxon>
        <taxon>Helicina</taxon>
        <taxon>Helicoidea</taxon>
        <taxon>Geomitridae</taxon>
        <taxon>Candidula</taxon>
    </lineage>
</organism>
<dbReference type="SMART" id="SM00248">
    <property type="entry name" value="ANK"/>
    <property type="match status" value="16"/>
</dbReference>
<evidence type="ECO:0000256" key="2">
    <source>
        <dbReference type="ARBA" id="ARBA00023043"/>
    </source>
</evidence>
<feature type="repeat" description="ANK" evidence="3">
    <location>
        <begin position="411"/>
        <end position="443"/>
    </location>
</feature>
<dbReference type="AlphaFoldDB" id="A0A8S3Z8V5"/>
<evidence type="ECO:0000256" key="1">
    <source>
        <dbReference type="ARBA" id="ARBA00022737"/>
    </source>
</evidence>
<dbReference type="EMBL" id="CAJHNH020001542">
    <property type="protein sequence ID" value="CAG5123491.1"/>
    <property type="molecule type" value="Genomic_DNA"/>
</dbReference>
<dbReference type="InterPro" id="IPR002110">
    <property type="entry name" value="Ankyrin_rpt"/>
</dbReference>
<dbReference type="PANTHER" id="PTHR24198">
    <property type="entry name" value="ANKYRIN REPEAT AND PROTEIN KINASE DOMAIN-CONTAINING PROTEIN"/>
    <property type="match status" value="1"/>
</dbReference>
<reference evidence="4" key="1">
    <citation type="submission" date="2021-04" db="EMBL/GenBank/DDBJ databases">
        <authorList>
            <consortium name="Molecular Ecology Group"/>
        </authorList>
    </citation>
    <scope>NUCLEOTIDE SEQUENCE</scope>
</reference>
<sequence>MDVAEDTERESSTIKTDDIALINCIESTGDNEVLKLLSHRQTFSQDDLDTSLMSACHHGYKFLVYELVRLGADVMTRDRNGNTPLLICAEKGFTNMAKFFIRGQAEINATNNRGDSALILATGRLGSVGMVKLLLAQAGIDVNHQNKEGYTALMKAVEAMDVDVIKLLLDSQKNAVYGKMKNCRSETVQDIANRLGLGKVVKLLAEYGHEPVMEAVRLCDVDSFSILINCQFYDSPELRMTVNDTFQEIFKKHKFGNESFSVSEEKIIQRLLELGAKVSDRYYSLDPVLVAARTGSYKVLQLLLEHVATVNQPVFKTKHEDLFRVAAENGRTDLIQLLLKYSDVSKLHYSHLVCALTNGHTDCARFLLRQGVKVDMKTALNSAIVSQHPVNVKFLIENFQAEVKQFSQTKDMDNLLVSASKYGNLEIIGMLLDAGANINCLSDDKKTPLMESKNAEVIYYLVKRGAIVNRYSSAKRDFSSPLTYILSQNSGYCGSDTKETIVEALLKSGARVNGKSCGGRTPLMIAISKRESRNIVQMLLNYGADYNVRDIKGNTIPLLAVQANKLENIICLLQFSKYSKDILNTQNYDGLTAVIVASKNCNLEAVKCLVDHGADVNIQDMSGNTALLHALTNVGDEDGQILTTLISAGSNVNHQNSAGVSPLMSAVEKCKPNVVKLLINLGADVNSVSKKTLRHRTAISFLPNTSYLSKMTLDCMNLLDQGARASYLSPSILHKLILQDSIHFIPQLIQCGLGPSEVPSSDITCYSVVAYNPDIMPLVSPLCLALMTRKVSLARYFIANLFMTKSDTCILASSQALRQHLWNTECLSLLDGLSAQPMSLFTLVFVSVQTAVGSGPGREGRISMLPLPQLMKDRLLFKKEAVPLDVTSTGNSNCL</sequence>
<accession>A0A8S3Z8V5</accession>
<feature type="repeat" description="ANK" evidence="3">
    <location>
        <begin position="518"/>
        <end position="551"/>
    </location>
</feature>
<dbReference type="PANTHER" id="PTHR24198:SF165">
    <property type="entry name" value="ANKYRIN REPEAT-CONTAINING PROTEIN-RELATED"/>
    <property type="match status" value="1"/>
</dbReference>
<dbReference type="Pfam" id="PF00023">
    <property type="entry name" value="Ank"/>
    <property type="match status" value="1"/>
</dbReference>
<name>A0A8S3Z8V5_9EUPU</name>
<feature type="repeat" description="ANK" evidence="3">
    <location>
        <begin position="658"/>
        <end position="690"/>
    </location>
</feature>
<dbReference type="PROSITE" id="PS50297">
    <property type="entry name" value="ANK_REP_REGION"/>
    <property type="match status" value="4"/>
</dbReference>
<feature type="repeat" description="ANK" evidence="3">
    <location>
        <begin position="589"/>
        <end position="621"/>
    </location>
</feature>
<feature type="repeat" description="ANK" evidence="3">
    <location>
        <begin position="80"/>
        <end position="112"/>
    </location>
</feature>
<gene>
    <name evidence="4" type="ORF">CUNI_LOCUS9049</name>
</gene>
<keyword evidence="1" id="KW-0677">Repeat</keyword>